<dbReference type="GO" id="GO:0006307">
    <property type="term" value="P:DNA alkylation repair"/>
    <property type="evidence" value="ECO:0007669"/>
    <property type="project" value="TreeGrafter"/>
</dbReference>
<sequence>MASRVTRSASKATAKAASPPASPAKRPRPTSSSSSTAKAGSLGPPATPKRTKVQHSKVPDSPYVPPTPGTEQKIHEWVESAEKEGEKEGAVLLHPELTFKFEDAREHLAQVDPRWRTVMDQLPCKPFQGEQKEPFNPFRSLVTSLLGQQISWLAARSITHKFVRLFFPHLPEKLPPAGSTEPKLETPFPTPHQVLDLPDRTAALRGAGLSGRKVEYVVELAERFADGRLEAKKLWAMNDDELMETLVAVRGIGRWTVEMFLIFAAKRPDVLPCGDLGIQKNLCKWFSQDPSYAPSIHPRKLAGASPTKLASSESAQGRNESESPQKPSRSEKAGSKSQEEEVADAPATVPSERAHEGEGAGIGKLGAMGGAAVEQELVLDLDRPDEGVKQEDEAGDDDKDDAKEVEFVFPETSNNLTPAILRSRLNGKKLKGNIYMTPGEMEEMTAAWSPYRSVACWYLWSITDGTGDP</sequence>
<dbReference type="InterPro" id="IPR003265">
    <property type="entry name" value="HhH-GPD_domain"/>
</dbReference>
<feature type="region of interest" description="Disordered" evidence="4">
    <location>
        <begin position="296"/>
        <end position="365"/>
    </location>
</feature>
<keyword evidence="2" id="KW-0227">DNA damage</keyword>
<comment type="caution">
    <text evidence="6">The sequence shown here is derived from an EMBL/GenBank/DDBJ whole genome shotgun (WGS) entry which is preliminary data.</text>
</comment>
<name>A0A2S5BHQ7_9BASI</name>
<dbReference type="GO" id="GO:0043916">
    <property type="term" value="F:DNA-7-methylguanine glycosylase activity"/>
    <property type="evidence" value="ECO:0007669"/>
    <property type="project" value="TreeGrafter"/>
</dbReference>
<dbReference type="GO" id="GO:0008725">
    <property type="term" value="F:DNA-3-methyladenine glycosylase activity"/>
    <property type="evidence" value="ECO:0007669"/>
    <property type="project" value="TreeGrafter"/>
</dbReference>
<dbReference type="FunFam" id="1.10.340.30:FF:000004">
    <property type="entry name" value="DNA-3-methyladenine glycosylase II"/>
    <property type="match status" value="1"/>
</dbReference>
<evidence type="ECO:0000256" key="4">
    <source>
        <dbReference type="SAM" id="MobiDB-lite"/>
    </source>
</evidence>
<feature type="compositionally biased region" description="Basic and acidic residues" evidence="4">
    <location>
        <begin position="381"/>
        <end position="392"/>
    </location>
</feature>
<dbReference type="InterPro" id="IPR011257">
    <property type="entry name" value="DNA_glycosylase"/>
</dbReference>
<dbReference type="GO" id="GO:0032131">
    <property type="term" value="F:alkylated DNA binding"/>
    <property type="evidence" value="ECO:0007669"/>
    <property type="project" value="TreeGrafter"/>
</dbReference>
<dbReference type="Pfam" id="PF00730">
    <property type="entry name" value="HhH-GPD"/>
    <property type="match status" value="1"/>
</dbReference>
<dbReference type="CDD" id="cd00056">
    <property type="entry name" value="ENDO3c"/>
    <property type="match status" value="1"/>
</dbReference>
<reference evidence="6 7" key="1">
    <citation type="journal article" date="2018" name="Front. Microbiol.">
        <title>Prospects for Fungal Bioremediation of Acidic Radioactive Waste Sites: Characterization and Genome Sequence of Rhodotorula taiwanensis MD1149.</title>
        <authorList>
            <person name="Tkavc R."/>
            <person name="Matrosova V.Y."/>
            <person name="Grichenko O.E."/>
            <person name="Gostincar C."/>
            <person name="Volpe R.P."/>
            <person name="Klimenkova P."/>
            <person name="Gaidamakova E.K."/>
            <person name="Zhou C.E."/>
            <person name="Stewart B.J."/>
            <person name="Lyman M.G."/>
            <person name="Malfatti S.A."/>
            <person name="Rubinfeld B."/>
            <person name="Courtot M."/>
            <person name="Singh J."/>
            <person name="Dalgard C.L."/>
            <person name="Hamilton T."/>
            <person name="Frey K.G."/>
            <person name="Gunde-Cimerman N."/>
            <person name="Dugan L."/>
            <person name="Daly M.J."/>
        </authorList>
    </citation>
    <scope>NUCLEOTIDE SEQUENCE [LARGE SCALE GENOMIC DNA]</scope>
    <source>
        <strain evidence="6 7">MD1149</strain>
    </source>
</reference>
<evidence type="ECO:0000259" key="5">
    <source>
        <dbReference type="SMART" id="SM00478"/>
    </source>
</evidence>
<keyword evidence="3" id="KW-0234">DNA repair</keyword>
<evidence type="ECO:0000313" key="6">
    <source>
        <dbReference type="EMBL" id="POY76284.1"/>
    </source>
</evidence>
<proteinExistence type="inferred from homology"/>
<dbReference type="Proteomes" id="UP000237144">
    <property type="component" value="Unassembled WGS sequence"/>
</dbReference>
<protein>
    <recommendedName>
        <fullName evidence="5">HhH-GPD domain-containing protein</fullName>
    </recommendedName>
</protein>
<evidence type="ECO:0000256" key="2">
    <source>
        <dbReference type="ARBA" id="ARBA00022763"/>
    </source>
</evidence>
<dbReference type="STRING" id="741276.A0A2S5BHQ7"/>
<dbReference type="GO" id="GO:0005634">
    <property type="term" value="C:nucleus"/>
    <property type="evidence" value="ECO:0007669"/>
    <property type="project" value="TreeGrafter"/>
</dbReference>
<dbReference type="AlphaFoldDB" id="A0A2S5BHQ7"/>
<feature type="compositionally biased region" description="Basic and acidic residues" evidence="4">
    <location>
        <begin position="319"/>
        <end position="339"/>
    </location>
</feature>
<comment type="similarity">
    <text evidence="1">Belongs to the alkylbase DNA glycosidase AlkA family.</text>
</comment>
<feature type="region of interest" description="Disordered" evidence="4">
    <location>
        <begin position="1"/>
        <end position="71"/>
    </location>
</feature>
<evidence type="ECO:0000256" key="3">
    <source>
        <dbReference type="ARBA" id="ARBA00023204"/>
    </source>
</evidence>
<dbReference type="EMBL" id="PJQD01000005">
    <property type="protein sequence ID" value="POY76284.1"/>
    <property type="molecule type" value="Genomic_DNA"/>
</dbReference>
<dbReference type="InterPro" id="IPR051912">
    <property type="entry name" value="Alkylbase_DNA_Glycosylase/TA"/>
</dbReference>
<gene>
    <name evidence="6" type="ORF">BMF94_0479</name>
</gene>
<dbReference type="GO" id="GO:0032993">
    <property type="term" value="C:protein-DNA complex"/>
    <property type="evidence" value="ECO:0007669"/>
    <property type="project" value="TreeGrafter"/>
</dbReference>
<feature type="region of interest" description="Disordered" evidence="4">
    <location>
        <begin position="381"/>
        <end position="400"/>
    </location>
</feature>
<feature type="compositionally biased region" description="Low complexity" evidence="4">
    <location>
        <begin position="1"/>
        <end position="19"/>
    </location>
</feature>
<dbReference type="PANTHER" id="PTHR43003">
    <property type="entry name" value="DNA-3-METHYLADENINE GLYCOSYLASE"/>
    <property type="match status" value="1"/>
</dbReference>
<keyword evidence="7" id="KW-1185">Reference proteome</keyword>
<dbReference type="OrthoDB" id="415889at2759"/>
<dbReference type="Gene3D" id="1.10.1670.40">
    <property type="match status" value="2"/>
</dbReference>
<feature type="compositionally biased region" description="Low complexity" evidence="4">
    <location>
        <begin position="29"/>
        <end position="39"/>
    </location>
</feature>
<dbReference type="SUPFAM" id="SSF48150">
    <property type="entry name" value="DNA-glycosylase"/>
    <property type="match status" value="1"/>
</dbReference>
<feature type="compositionally biased region" description="Polar residues" evidence="4">
    <location>
        <begin position="308"/>
        <end position="318"/>
    </location>
</feature>
<dbReference type="Gene3D" id="1.10.340.30">
    <property type="entry name" value="Hypothetical protein, domain 2"/>
    <property type="match status" value="1"/>
</dbReference>
<dbReference type="SMART" id="SM00478">
    <property type="entry name" value="ENDO3c"/>
    <property type="match status" value="1"/>
</dbReference>
<feature type="domain" description="HhH-GPD" evidence="5">
    <location>
        <begin position="146"/>
        <end position="319"/>
    </location>
</feature>
<accession>A0A2S5BHQ7</accession>
<organism evidence="6 7">
    <name type="scientific">Rhodotorula taiwanensis</name>
    <dbReference type="NCBI Taxonomy" id="741276"/>
    <lineage>
        <taxon>Eukaryota</taxon>
        <taxon>Fungi</taxon>
        <taxon>Dikarya</taxon>
        <taxon>Basidiomycota</taxon>
        <taxon>Pucciniomycotina</taxon>
        <taxon>Microbotryomycetes</taxon>
        <taxon>Sporidiobolales</taxon>
        <taxon>Sporidiobolaceae</taxon>
        <taxon>Rhodotorula</taxon>
    </lineage>
</organism>
<evidence type="ECO:0000256" key="1">
    <source>
        <dbReference type="ARBA" id="ARBA00010817"/>
    </source>
</evidence>
<dbReference type="PANTHER" id="PTHR43003:SF5">
    <property type="entry name" value="DNA-3-METHYLADENINE GLYCOSYLASE"/>
    <property type="match status" value="1"/>
</dbReference>
<dbReference type="GO" id="GO:0006285">
    <property type="term" value="P:base-excision repair, AP site formation"/>
    <property type="evidence" value="ECO:0007669"/>
    <property type="project" value="TreeGrafter"/>
</dbReference>
<evidence type="ECO:0000313" key="7">
    <source>
        <dbReference type="Proteomes" id="UP000237144"/>
    </source>
</evidence>